<sequence length="71" mass="7945">MLPTESGEENTSQGTQYECDFVPEEGGIEGNPPLFEEFEVLLLDRGLSIEEIEQIKADYDGFVDSNKEAFP</sequence>
<reference evidence="1 2" key="1">
    <citation type="submission" date="2020-07" db="EMBL/GenBank/DDBJ databases">
        <title>Genomic Encyclopedia of Type Strains, Phase IV (KMG-IV): sequencing the most valuable type-strain genomes for metagenomic binning, comparative biology and taxonomic classification.</title>
        <authorList>
            <person name="Goeker M."/>
        </authorList>
    </citation>
    <scope>NUCLEOTIDE SEQUENCE [LARGE SCALE GENOMIC DNA]</scope>
    <source>
        <strain evidence="1 2">DSM 23697</strain>
    </source>
</reference>
<accession>A0A8E2D3G9</accession>
<comment type="caution">
    <text evidence="1">The sequence shown here is derived from an EMBL/GenBank/DDBJ whole genome shotgun (WGS) entry which is preliminary data.</text>
</comment>
<name>A0A8E2D3G9_9PORP</name>
<evidence type="ECO:0000313" key="2">
    <source>
        <dbReference type="Proteomes" id="UP000574332"/>
    </source>
</evidence>
<organism evidence="1 2">
    <name type="scientific">Macellibacteroides fermentans</name>
    <dbReference type="NCBI Taxonomy" id="879969"/>
    <lineage>
        <taxon>Bacteria</taxon>
        <taxon>Pseudomonadati</taxon>
        <taxon>Bacteroidota</taxon>
        <taxon>Bacteroidia</taxon>
        <taxon>Bacteroidales</taxon>
        <taxon>Porphyromonadaceae</taxon>
        <taxon>Macellibacteroides</taxon>
    </lineage>
</organism>
<gene>
    <name evidence="1" type="ORF">F5613_001135</name>
</gene>
<evidence type="ECO:0000313" key="1">
    <source>
        <dbReference type="EMBL" id="NYI49057.1"/>
    </source>
</evidence>
<keyword evidence="2" id="KW-1185">Reference proteome</keyword>
<dbReference type="AlphaFoldDB" id="A0A8E2D3G9"/>
<dbReference type="Proteomes" id="UP000574332">
    <property type="component" value="Unassembled WGS sequence"/>
</dbReference>
<dbReference type="EMBL" id="JACCCY010000002">
    <property type="protein sequence ID" value="NYI49057.1"/>
    <property type="molecule type" value="Genomic_DNA"/>
</dbReference>
<protein>
    <submittedName>
        <fullName evidence="1">Uncharacterized protein</fullName>
    </submittedName>
</protein>
<proteinExistence type="predicted"/>
<dbReference type="RefSeq" id="WP_179399019.1">
    <property type="nucleotide sequence ID" value="NZ_JACCCY010000002.1"/>
</dbReference>